<proteinExistence type="predicted"/>
<organism evidence="1 2">
    <name type="scientific">Amycolatopsis saalfeldensis</name>
    <dbReference type="NCBI Taxonomy" id="394193"/>
    <lineage>
        <taxon>Bacteria</taxon>
        <taxon>Bacillati</taxon>
        <taxon>Actinomycetota</taxon>
        <taxon>Actinomycetes</taxon>
        <taxon>Pseudonocardiales</taxon>
        <taxon>Pseudonocardiaceae</taxon>
        <taxon>Amycolatopsis</taxon>
    </lineage>
</organism>
<sequence>MLPWADLPLWLPDVPDTAGFWAVSGAAAKAAGLRTRAFGDSVRDTWLRSGGSVRAAPGTPPFGLAPEKEEQVLGAWDAQAWPNLPAER</sequence>
<dbReference type="EMBL" id="FOEF01000007">
    <property type="protein sequence ID" value="SEP37888.1"/>
    <property type="molecule type" value="Genomic_DNA"/>
</dbReference>
<name>A0A1H8XF51_9PSEU</name>
<keyword evidence="2" id="KW-1185">Reference proteome</keyword>
<gene>
    <name evidence="1" type="ORF">SAMN04489732_10781</name>
</gene>
<protein>
    <submittedName>
        <fullName evidence="1">Uncharacterized protein</fullName>
    </submittedName>
</protein>
<evidence type="ECO:0000313" key="2">
    <source>
        <dbReference type="Proteomes" id="UP000198582"/>
    </source>
</evidence>
<dbReference type="STRING" id="394193.SAMN04489732_10781"/>
<dbReference type="AlphaFoldDB" id="A0A1H8XF51"/>
<evidence type="ECO:0000313" key="1">
    <source>
        <dbReference type="EMBL" id="SEP37888.1"/>
    </source>
</evidence>
<reference evidence="1 2" key="1">
    <citation type="submission" date="2016-10" db="EMBL/GenBank/DDBJ databases">
        <authorList>
            <person name="de Groot N.N."/>
        </authorList>
    </citation>
    <scope>NUCLEOTIDE SEQUENCE [LARGE SCALE GENOMIC DNA]</scope>
    <source>
        <strain evidence="1 2">DSM 44993</strain>
    </source>
</reference>
<dbReference type="Proteomes" id="UP000198582">
    <property type="component" value="Unassembled WGS sequence"/>
</dbReference>
<accession>A0A1H8XF51</accession>